<evidence type="ECO:0000259" key="1">
    <source>
        <dbReference type="Pfam" id="PF01458"/>
    </source>
</evidence>
<dbReference type="OrthoDB" id="9768262at2"/>
<dbReference type="PANTHER" id="PTHR43575:SF1">
    <property type="entry name" value="PROTEIN ABCI7, CHLOROPLASTIC"/>
    <property type="match status" value="1"/>
</dbReference>
<dbReference type="PANTHER" id="PTHR43575">
    <property type="entry name" value="PROTEIN ABCI7, CHLOROPLASTIC"/>
    <property type="match status" value="1"/>
</dbReference>
<evidence type="ECO:0000313" key="2">
    <source>
        <dbReference type="EMBL" id="RFF31218.1"/>
    </source>
</evidence>
<evidence type="ECO:0000313" key="3">
    <source>
        <dbReference type="Proteomes" id="UP000260351"/>
    </source>
</evidence>
<dbReference type="InterPro" id="IPR055346">
    <property type="entry name" value="Fe-S_cluster_assembly_SufBD"/>
</dbReference>
<feature type="domain" description="SUF system FeS cluster assembly SufBD core" evidence="1">
    <location>
        <begin position="149"/>
        <end position="375"/>
    </location>
</feature>
<dbReference type="RefSeq" id="WP_116650066.1">
    <property type="nucleotide sequence ID" value="NZ_QUZK01000022.1"/>
</dbReference>
<protein>
    <submittedName>
        <fullName evidence="2">SufD family Fe-S cluster assembly protein</fullName>
    </submittedName>
</protein>
<proteinExistence type="predicted"/>
<sequence>MSELAERLAPESALAADDFSDLRQAAQRALMQHGFPDLKTEAWKYTPIRLLEKREFQTGAASSAEAPELPFDACLLHFDNGILNADTAELPAGVKLEAATRDDFEGIEYGGREDAFAWLNLARFGQAWKIRIEGELDKPLVLATTTADDFAAAVHPRLFIELADNARATLVEWQAGGGEGMVNAVNEIRVGQGAALNHVMRRSGGDIVRVSRTRVDVVRDAEYRSFVLDTGARLGRQDLNVYLKEAGAHGEIDGTVVLDSKQHVDYHTSIDHCTGHTNSREAFRLLADGTGVGVFNGRIHIHEDSDDSHSDLNTASLLLGEMARINAKPELEIYSEDVTASHGATIGQLDDDALFYLRSRGLPTEKANTLLKYGFAAEPLEGQAEAPVRDWLLAELQGQL</sequence>
<dbReference type="EMBL" id="QUZK01000022">
    <property type="protein sequence ID" value="RFF31218.1"/>
    <property type="molecule type" value="Genomic_DNA"/>
</dbReference>
<dbReference type="InterPro" id="IPR037284">
    <property type="entry name" value="SUF_FeS_clus_asmbl_SufBD_sf"/>
</dbReference>
<dbReference type="GO" id="GO:0016226">
    <property type="term" value="P:iron-sulfur cluster assembly"/>
    <property type="evidence" value="ECO:0007669"/>
    <property type="project" value="InterPro"/>
</dbReference>
<reference evidence="2 3" key="1">
    <citation type="submission" date="2018-08" db="EMBL/GenBank/DDBJ databases">
        <title>Wenzhouxiangella salilacus sp. nov., a novel bacterium isolated from a saline lake in Xinjiang Province, China.</title>
        <authorList>
            <person name="Han S."/>
        </authorList>
    </citation>
    <scope>NUCLEOTIDE SEQUENCE [LARGE SCALE GENOMIC DNA]</scope>
    <source>
        <strain evidence="2 3">XDB06</strain>
    </source>
</reference>
<comment type="caution">
    <text evidence="2">The sequence shown here is derived from an EMBL/GenBank/DDBJ whole genome shotgun (WGS) entry which is preliminary data.</text>
</comment>
<dbReference type="InterPro" id="IPR000825">
    <property type="entry name" value="SUF_FeS_clus_asmbl_SufBD_core"/>
</dbReference>
<accession>A0A3E1KAK1</accession>
<dbReference type="Proteomes" id="UP000260351">
    <property type="component" value="Unassembled WGS sequence"/>
</dbReference>
<dbReference type="SUPFAM" id="SSF101960">
    <property type="entry name" value="Stabilizer of iron transporter SufD"/>
    <property type="match status" value="1"/>
</dbReference>
<keyword evidence="3" id="KW-1185">Reference proteome</keyword>
<dbReference type="Pfam" id="PF01458">
    <property type="entry name" value="SUFBD_core"/>
    <property type="match status" value="1"/>
</dbReference>
<gene>
    <name evidence="2" type="ORF">DZC52_05215</name>
</gene>
<name>A0A3E1KAK1_9GAMM</name>
<dbReference type="AlphaFoldDB" id="A0A3E1KAK1"/>
<organism evidence="2 3">
    <name type="scientific">Wenzhouxiangella sediminis</name>
    <dbReference type="NCBI Taxonomy" id="1792836"/>
    <lineage>
        <taxon>Bacteria</taxon>
        <taxon>Pseudomonadati</taxon>
        <taxon>Pseudomonadota</taxon>
        <taxon>Gammaproteobacteria</taxon>
        <taxon>Chromatiales</taxon>
        <taxon>Wenzhouxiangellaceae</taxon>
        <taxon>Wenzhouxiangella</taxon>
    </lineage>
</organism>